<evidence type="ECO:0000259" key="5">
    <source>
        <dbReference type="PROSITE" id="PS50931"/>
    </source>
</evidence>
<organism evidence="6 7">
    <name type="scientific">Marivibrio halodurans</name>
    <dbReference type="NCBI Taxonomy" id="2039722"/>
    <lineage>
        <taxon>Bacteria</taxon>
        <taxon>Pseudomonadati</taxon>
        <taxon>Pseudomonadota</taxon>
        <taxon>Alphaproteobacteria</taxon>
        <taxon>Rhodospirillales</taxon>
        <taxon>Rhodospirillaceae</taxon>
        <taxon>Marivibrio</taxon>
    </lineage>
</organism>
<protein>
    <submittedName>
        <fullName evidence="6">LysR family transcriptional regulator</fullName>
    </submittedName>
</protein>
<dbReference type="GO" id="GO:0003700">
    <property type="term" value="F:DNA-binding transcription factor activity"/>
    <property type="evidence" value="ECO:0007669"/>
    <property type="project" value="InterPro"/>
</dbReference>
<comment type="caution">
    <text evidence="6">The sequence shown here is derived from an EMBL/GenBank/DDBJ whole genome shotgun (WGS) entry which is preliminary data.</text>
</comment>
<dbReference type="InterPro" id="IPR005119">
    <property type="entry name" value="LysR_subst-bd"/>
</dbReference>
<evidence type="ECO:0000256" key="4">
    <source>
        <dbReference type="ARBA" id="ARBA00023163"/>
    </source>
</evidence>
<dbReference type="SUPFAM" id="SSF53850">
    <property type="entry name" value="Periplasmic binding protein-like II"/>
    <property type="match status" value="1"/>
</dbReference>
<dbReference type="Gene3D" id="1.10.10.10">
    <property type="entry name" value="Winged helix-like DNA-binding domain superfamily/Winged helix DNA-binding domain"/>
    <property type="match status" value="1"/>
</dbReference>
<keyword evidence="7" id="KW-1185">Reference proteome</keyword>
<dbReference type="InterPro" id="IPR000847">
    <property type="entry name" value="LysR_HTH_N"/>
</dbReference>
<dbReference type="AlphaFoldDB" id="A0A8J7S3J9"/>
<dbReference type="Pfam" id="PF03466">
    <property type="entry name" value="LysR_substrate"/>
    <property type="match status" value="1"/>
</dbReference>
<sequence>MTRRALPSLPALRALEAAVRLRGFSSAADELGVTHGAVSRHVRQLEQVLGVELFRRDPGRAVPTWTGEQLGAALTGPFEAMADAVEAVRRGPERRSLRLSVDPAFATLWLLPRLADFRREAGEAEISIDSSTHLADVAAGPIDVAIRYRVEANPPVPEGCLQERLFALELFPAAAPALAARLGSAPDPAVIARLPLIHEDSRDPWRRWLTRAGVAPPSDGGLMVNDAAHAEMAAEQEAGIVLADPIISVRALESGRLVPLSDRRVTIGGYWLVTPAARALAAPARGFVRWLRATLTQGADGPAT</sequence>
<keyword evidence="2" id="KW-0805">Transcription regulation</keyword>
<dbReference type="PROSITE" id="PS50931">
    <property type="entry name" value="HTH_LYSR"/>
    <property type="match status" value="1"/>
</dbReference>
<dbReference type="GO" id="GO:0043565">
    <property type="term" value="F:sequence-specific DNA binding"/>
    <property type="evidence" value="ECO:0007669"/>
    <property type="project" value="TreeGrafter"/>
</dbReference>
<comment type="similarity">
    <text evidence="1">Belongs to the LysR transcriptional regulatory family.</text>
</comment>
<evidence type="ECO:0000256" key="3">
    <source>
        <dbReference type="ARBA" id="ARBA00023125"/>
    </source>
</evidence>
<dbReference type="InterPro" id="IPR036390">
    <property type="entry name" value="WH_DNA-bd_sf"/>
</dbReference>
<dbReference type="PANTHER" id="PTHR30537:SF79">
    <property type="entry name" value="TRANSCRIPTIONAL REGULATOR-RELATED"/>
    <property type="match status" value="1"/>
</dbReference>
<name>A0A8J7S3J9_9PROT</name>
<evidence type="ECO:0000256" key="1">
    <source>
        <dbReference type="ARBA" id="ARBA00009437"/>
    </source>
</evidence>
<dbReference type="Pfam" id="PF00126">
    <property type="entry name" value="HTH_1"/>
    <property type="match status" value="1"/>
</dbReference>
<feature type="domain" description="HTH lysR-type" evidence="5">
    <location>
        <begin position="7"/>
        <end position="64"/>
    </location>
</feature>
<dbReference type="PRINTS" id="PR00039">
    <property type="entry name" value="HTHLYSR"/>
</dbReference>
<dbReference type="SUPFAM" id="SSF46785">
    <property type="entry name" value="Winged helix' DNA-binding domain"/>
    <property type="match status" value="1"/>
</dbReference>
<dbReference type="EMBL" id="JAGMWN010000006">
    <property type="protein sequence ID" value="MBP5858059.1"/>
    <property type="molecule type" value="Genomic_DNA"/>
</dbReference>
<dbReference type="Proteomes" id="UP000672602">
    <property type="component" value="Unassembled WGS sequence"/>
</dbReference>
<evidence type="ECO:0000313" key="7">
    <source>
        <dbReference type="Proteomes" id="UP000672602"/>
    </source>
</evidence>
<dbReference type="InterPro" id="IPR036388">
    <property type="entry name" value="WH-like_DNA-bd_sf"/>
</dbReference>
<dbReference type="InterPro" id="IPR058163">
    <property type="entry name" value="LysR-type_TF_proteobact-type"/>
</dbReference>
<gene>
    <name evidence="6" type="ORF">KAJ83_13655</name>
</gene>
<keyword evidence="3" id="KW-0238">DNA-binding</keyword>
<dbReference type="Gene3D" id="3.40.190.10">
    <property type="entry name" value="Periplasmic binding protein-like II"/>
    <property type="match status" value="2"/>
</dbReference>
<proteinExistence type="inferred from homology"/>
<accession>A0A8J7S3J9</accession>
<dbReference type="PANTHER" id="PTHR30537">
    <property type="entry name" value="HTH-TYPE TRANSCRIPTIONAL REGULATOR"/>
    <property type="match status" value="1"/>
</dbReference>
<reference evidence="6" key="1">
    <citation type="submission" date="2021-04" db="EMBL/GenBank/DDBJ databases">
        <authorList>
            <person name="Zhang D.-C."/>
        </authorList>
    </citation>
    <scope>NUCLEOTIDE SEQUENCE</scope>
    <source>
        <strain evidence="6">CGMCC 1.15697</strain>
    </source>
</reference>
<keyword evidence="4" id="KW-0804">Transcription</keyword>
<evidence type="ECO:0000256" key="2">
    <source>
        <dbReference type="ARBA" id="ARBA00023015"/>
    </source>
</evidence>
<dbReference type="RefSeq" id="WP_210682638.1">
    <property type="nucleotide sequence ID" value="NZ_JAGMWN010000006.1"/>
</dbReference>
<dbReference type="GO" id="GO:0006351">
    <property type="term" value="P:DNA-templated transcription"/>
    <property type="evidence" value="ECO:0007669"/>
    <property type="project" value="TreeGrafter"/>
</dbReference>
<evidence type="ECO:0000313" key="6">
    <source>
        <dbReference type="EMBL" id="MBP5858059.1"/>
    </source>
</evidence>